<reference evidence="10 11" key="1">
    <citation type="submission" date="2019-02" db="EMBL/GenBank/DDBJ databases">
        <title>Sequencing the genomes of 1000 actinobacteria strains.</title>
        <authorList>
            <person name="Klenk H.-P."/>
        </authorList>
    </citation>
    <scope>NUCLEOTIDE SEQUENCE [LARGE SCALE GENOMIC DNA]</scope>
    <source>
        <strain evidence="10 11">DSM 44509</strain>
    </source>
</reference>
<keyword evidence="6 7" id="KW-0472">Membrane</keyword>
<keyword evidence="2 7" id="KW-0813">Transport</keyword>
<evidence type="ECO:0000256" key="1">
    <source>
        <dbReference type="ARBA" id="ARBA00004651"/>
    </source>
</evidence>
<sequence>MRTAPRVSDFLLQFVLPGGLLLGYGVWSAQADNFYFPPLTEIGSTFADTWLFERVPVDLLPSVSRLVAGYSLAVVVGVVAGIALGLSRRARLTSEPVVEFLRALPAPALIPFALLLFGTGTNSKVFIIALGTVWPILLNTIDGVRGLESQQLDMARSYRIPSRSVLLHIILPAASPRIFAGMRTSLSIGIILMVISEMVASANGLGYFILQSQRGFEIPEMWTGIVVIGLLGFVLNWLFLRVEARVLFWHRGAKGLLGDSAAAPAVESSADGHGPDDAEGRGPEAATAPDVPSTARSSRPVS</sequence>
<feature type="transmembrane region" description="Helical" evidence="7">
    <location>
        <begin position="67"/>
        <end position="87"/>
    </location>
</feature>
<comment type="subcellular location">
    <subcellularLocation>
        <location evidence="1 7">Cell membrane</location>
        <topology evidence="1 7">Multi-pass membrane protein</topology>
    </subcellularLocation>
</comment>
<feature type="transmembrane region" description="Helical" evidence="7">
    <location>
        <begin position="99"/>
        <end position="119"/>
    </location>
</feature>
<dbReference type="PROSITE" id="PS50928">
    <property type="entry name" value="ABC_TM1"/>
    <property type="match status" value="1"/>
</dbReference>
<keyword evidence="3" id="KW-1003">Cell membrane</keyword>
<dbReference type="Proteomes" id="UP000292507">
    <property type="component" value="Unassembled WGS sequence"/>
</dbReference>
<gene>
    <name evidence="10" type="ORF">BKA19_2122</name>
</gene>
<feature type="domain" description="ABC transmembrane type-1" evidence="9">
    <location>
        <begin position="59"/>
        <end position="239"/>
    </location>
</feature>
<feature type="transmembrane region" description="Helical" evidence="7">
    <location>
        <begin position="125"/>
        <end position="144"/>
    </location>
</feature>
<evidence type="ECO:0000313" key="10">
    <source>
        <dbReference type="EMBL" id="RZU32427.1"/>
    </source>
</evidence>
<dbReference type="RefSeq" id="WP_104528423.1">
    <property type="nucleotide sequence ID" value="NZ_POQT01000013.1"/>
</dbReference>
<proteinExistence type="inferred from homology"/>
<evidence type="ECO:0000256" key="7">
    <source>
        <dbReference type="RuleBase" id="RU363032"/>
    </source>
</evidence>
<evidence type="ECO:0000256" key="5">
    <source>
        <dbReference type="ARBA" id="ARBA00022989"/>
    </source>
</evidence>
<dbReference type="GO" id="GO:0005886">
    <property type="term" value="C:plasma membrane"/>
    <property type="evidence" value="ECO:0007669"/>
    <property type="project" value="UniProtKB-SubCell"/>
</dbReference>
<evidence type="ECO:0000256" key="4">
    <source>
        <dbReference type="ARBA" id="ARBA00022692"/>
    </source>
</evidence>
<comment type="similarity">
    <text evidence="7">Belongs to the binding-protein-dependent transport system permease family.</text>
</comment>
<dbReference type="Pfam" id="PF00528">
    <property type="entry name" value="BPD_transp_1"/>
    <property type="match status" value="1"/>
</dbReference>
<evidence type="ECO:0000259" key="9">
    <source>
        <dbReference type="PROSITE" id="PS50928"/>
    </source>
</evidence>
<dbReference type="PANTHER" id="PTHR30151">
    <property type="entry name" value="ALKANE SULFONATE ABC TRANSPORTER-RELATED, MEMBRANE SUBUNIT"/>
    <property type="match status" value="1"/>
</dbReference>
<evidence type="ECO:0000256" key="8">
    <source>
        <dbReference type="SAM" id="MobiDB-lite"/>
    </source>
</evidence>
<dbReference type="OrthoDB" id="3173654at2"/>
<feature type="transmembrane region" description="Helical" evidence="7">
    <location>
        <begin position="188"/>
        <end position="210"/>
    </location>
</feature>
<evidence type="ECO:0000256" key="2">
    <source>
        <dbReference type="ARBA" id="ARBA00022448"/>
    </source>
</evidence>
<feature type="transmembrane region" description="Helical" evidence="7">
    <location>
        <begin position="222"/>
        <end position="240"/>
    </location>
</feature>
<feature type="compositionally biased region" description="Basic and acidic residues" evidence="8">
    <location>
        <begin position="273"/>
        <end position="282"/>
    </location>
</feature>
<evidence type="ECO:0000256" key="3">
    <source>
        <dbReference type="ARBA" id="ARBA00022475"/>
    </source>
</evidence>
<comment type="caution">
    <text evidence="10">The sequence shown here is derived from an EMBL/GenBank/DDBJ whole genome shotgun (WGS) entry which is preliminary data.</text>
</comment>
<dbReference type="PANTHER" id="PTHR30151:SF0">
    <property type="entry name" value="ABC TRANSPORTER PERMEASE PROTEIN MJ0413-RELATED"/>
    <property type="match status" value="1"/>
</dbReference>
<organism evidence="10 11">
    <name type="scientific">Blastococcus saxobsidens</name>
    <dbReference type="NCBI Taxonomy" id="138336"/>
    <lineage>
        <taxon>Bacteria</taxon>
        <taxon>Bacillati</taxon>
        <taxon>Actinomycetota</taxon>
        <taxon>Actinomycetes</taxon>
        <taxon>Geodermatophilales</taxon>
        <taxon>Geodermatophilaceae</taxon>
        <taxon>Blastococcus</taxon>
    </lineage>
</organism>
<keyword evidence="5 7" id="KW-1133">Transmembrane helix</keyword>
<dbReference type="InterPro" id="IPR000515">
    <property type="entry name" value="MetI-like"/>
</dbReference>
<dbReference type="AlphaFoldDB" id="A0A4Q7Y603"/>
<dbReference type="SUPFAM" id="SSF161098">
    <property type="entry name" value="MetI-like"/>
    <property type="match status" value="1"/>
</dbReference>
<dbReference type="EMBL" id="SHKV01000001">
    <property type="protein sequence ID" value="RZU32427.1"/>
    <property type="molecule type" value="Genomic_DNA"/>
</dbReference>
<accession>A0A4Q7Y603</accession>
<dbReference type="Gene3D" id="1.10.3720.10">
    <property type="entry name" value="MetI-like"/>
    <property type="match status" value="1"/>
</dbReference>
<dbReference type="InterPro" id="IPR035906">
    <property type="entry name" value="MetI-like_sf"/>
</dbReference>
<protein>
    <submittedName>
        <fullName evidence="10">ABC-type nitrate/sulfonate/bicarbonate transport system permease component</fullName>
    </submittedName>
</protein>
<evidence type="ECO:0000256" key="6">
    <source>
        <dbReference type="ARBA" id="ARBA00023136"/>
    </source>
</evidence>
<keyword evidence="11" id="KW-1185">Reference proteome</keyword>
<feature type="region of interest" description="Disordered" evidence="8">
    <location>
        <begin position="265"/>
        <end position="302"/>
    </location>
</feature>
<dbReference type="CDD" id="cd06261">
    <property type="entry name" value="TM_PBP2"/>
    <property type="match status" value="1"/>
</dbReference>
<dbReference type="GO" id="GO:0055085">
    <property type="term" value="P:transmembrane transport"/>
    <property type="evidence" value="ECO:0007669"/>
    <property type="project" value="InterPro"/>
</dbReference>
<name>A0A4Q7Y603_9ACTN</name>
<evidence type="ECO:0000313" key="11">
    <source>
        <dbReference type="Proteomes" id="UP000292507"/>
    </source>
</evidence>
<keyword evidence="4 7" id="KW-0812">Transmembrane</keyword>